<dbReference type="AlphaFoldDB" id="A0A1G8YXZ4"/>
<dbReference type="EMBL" id="FNDX01000031">
    <property type="protein sequence ID" value="SDK07698.1"/>
    <property type="molecule type" value="Genomic_DNA"/>
</dbReference>
<sequence length="164" mass="18777">MGRKHVITGFFVFVLLTIAVLTGWGNVHSNKHSLNISELIAKENINDISLTIYYLNPLTLTRYPLSAEDLISFTDVHKIVINGNDLKKHFELFKRINDGVLMPVKKKSRVDARIYYVLESKTNGKLFDVTMWGKENSMFVNGLEVKGNEIFYDVIRPFLPEDAV</sequence>
<keyword evidence="2" id="KW-1185">Reference proteome</keyword>
<reference evidence="2" key="1">
    <citation type="submission" date="2016-10" db="EMBL/GenBank/DDBJ databases">
        <authorList>
            <person name="Varghese N."/>
            <person name="Submissions S."/>
        </authorList>
    </citation>
    <scope>NUCLEOTIDE SEQUENCE [LARGE SCALE GENOMIC DNA]</scope>
    <source>
        <strain evidence="2">CGMCC 1.11012</strain>
    </source>
</reference>
<protein>
    <submittedName>
        <fullName evidence="1">Uncharacterized protein</fullName>
    </submittedName>
</protein>
<organism evidence="1 2">
    <name type="scientific">Paenibacillus typhae</name>
    <dbReference type="NCBI Taxonomy" id="1174501"/>
    <lineage>
        <taxon>Bacteria</taxon>
        <taxon>Bacillati</taxon>
        <taxon>Bacillota</taxon>
        <taxon>Bacilli</taxon>
        <taxon>Bacillales</taxon>
        <taxon>Paenibacillaceae</taxon>
        <taxon>Paenibacillus</taxon>
    </lineage>
</organism>
<proteinExistence type="predicted"/>
<evidence type="ECO:0000313" key="2">
    <source>
        <dbReference type="Proteomes" id="UP000199050"/>
    </source>
</evidence>
<name>A0A1G8YXZ4_9BACL</name>
<evidence type="ECO:0000313" key="1">
    <source>
        <dbReference type="EMBL" id="SDK07698.1"/>
    </source>
</evidence>
<dbReference type="RefSeq" id="WP_090717076.1">
    <property type="nucleotide sequence ID" value="NZ_CBCSKY010000035.1"/>
</dbReference>
<accession>A0A1G8YXZ4</accession>
<dbReference type="Proteomes" id="UP000199050">
    <property type="component" value="Unassembled WGS sequence"/>
</dbReference>
<dbReference type="OrthoDB" id="2620249at2"/>
<dbReference type="STRING" id="1174501.SAMN05216192_1319"/>
<gene>
    <name evidence="1" type="ORF">SAMN05216192_1319</name>
</gene>